<dbReference type="GO" id="GO:1990165">
    <property type="term" value="F:single-strand break-containing DNA binding"/>
    <property type="evidence" value="ECO:0007669"/>
    <property type="project" value="TreeGrafter"/>
</dbReference>
<dbReference type="GO" id="GO:0003697">
    <property type="term" value="F:single-stranded DNA binding"/>
    <property type="evidence" value="ECO:0007669"/>
    <property type="project" value="TreeGrafter"/>
</dbReference>
<dbReference type="GO" id="GO:0000012">
    <property type="term" value="P:single strand break repair"/>
    <property type="evidence" value="ECO:0007669"/>
    <property type="project" value="TreeGrafter"/>
</dbReference>
<organism evidence="2 3">
    <name type="scientific">Chlamydomonas schloesseri</name>
    <dbReference type="NCBI Taxonomy" id="2026947"/>
    <lineage>
        <taxon>Eukaryota</taxon>
        <taxon>Viridiplantae</taxon>
        <taxon>Chlorophyta</taxon>
        <taxon>core chlorophytes</taxon>
        <taxon>Chlorophyceae</taxon>
        <taxon>CS clade</taxon>
        <taxon>Chlamydomonadales</taxon>
        <taxon>Chlamydomonadaceae</taxon>
        <taxon>Chlamydomonas</taxon>
    </lineage>
</organism>
<dbReference type="Pfam" id="PF11969">
    <property type="entry name" value="DcpS_C"/>
    <property type="match status" value="1"/>
</dbReference>
<dbReference type="Pfam" id="PF16278">
    <property type="entry name" value="zf-C2HE"/>
    <property type="match status" value="1"/>
</dbReference>
<dbReference type="SUPFAM" id="SSF54197">
    <property type="entry name" value="HIT-like"/>
    <property type="match status" value="1"/>
</dbReference>
<dbReference type="GO" id="GO:0005634">
    <property type="term" value="C:nucleus"/>
    <property type="evidence" value="ECO:0007669"/>
    <property type="project" value="TreeGrafter"/>
</dbReference>
<dbReference type="OrthoDB" id="3512845at2759"/>
<dbReference type="Gene3D" id="3.30.428.10">
    <property type="entry name" value="HIT-like"/>
    <property type="match status" value="1"/>
</dbReference>
<reference evidence="2" key="1">
    <citation type="journal article" date="2020" name="bioRxiv">
        <title>Comparative genomics of Chlamydomonas.</title>
        <authorList>
            <person name="Craig R.J."/>
            <person name="Hasan A.R."/>
            <person name="Ness R.W."/>
            <person name="Keightley P.D."/>
        </authorList>
    </citation>
    <scope>NUCLEOTIDE SEQUENCE</scope>
    <source>
        <strain evidence="2">CCAP 11/173</strain>
    </source>
</reference>
<accession>A0A835WNQ4</accession>
<protein>
    <recommendedName>
        <fullName evidence="1">Aprataxin C2HE/C2H2/C2HC zinc finger domain-containing protein</fullName>
    </recommendedName>
</protein>
<comment type="caution">
    <text evidence="2">The sequence shown here is derived from an EMBL/GenBank/DDBJ whole genome shotgun (WGS) entry which is preliminary data.</text>
</comment>
<feature type="domain" description="Aprataxin C2HE/C2H2/C2HC zinc finger" evidence="1">
    <location>
        <begin position="115"/>
        <end position="161"/>
    </location>
</feature>
<dbReference type="AlphaFoldDB" id="A0A835WNQ4"/>
<dbReference type="EMBL" id="JAEHOD010000012">
    <property type="protein sequence ID" value="KAG2450000.1"/>
    <property type="molecule type" value="Genomic_DNA"/>
</dbReference>
<proteinExistence type="predicted"/>
<dbReference type="GO" id="GO:0030983">
    <property type="term" value="F:mismatched DNA binding"/>
    <property type="evidence" value="ECO:0007669"/>
    <property type="project" value="TreeGrafter"/>
</dbReference>
<evidence type="ECO:0000313" key="2">
    <source>
        <dbReference type="EMBL" id="KAG2450000.1"/>
    </source>
</evidence>
<evidence type="ECO:0000259" key="1">
    <source>
        <dbReference type="Pfam" id="PF16278"/>
    </source>
</evidence>
<keyword evidence="3" id="KW-1185">Reference proteome</keyword>
<dbReference type="PANTHER" id="PTHR12486">
    <property type="entry name" value="APRATAXIN-RELATED"/>
    <property type="match status" value="1"/>
</dbReference>
<dbReference type="PANTHER" id="PTHR12486:SF4">
    <property type="entry name" value="APRATAXIN"/>
    <property type="match status" value="1"/>
</dbReference>
<gene>
    <name evidence="2" type="ORF">HYH02_000104</name>
</gene>
<dbReference type="InterPro" id="IPR032566">
    <property type="entry name" value="Znf-C2HE"/>
</dbReference>
<dbReference type="InterPro" id="IPR036265">
    <property type="entry name" value="HIT-like_sf"/>
</dbReference>
<sequence>MIMDACPKARSHALVIARDPALLSIADLRAAHVPLLEHMRQVAQAGIRKLREASPAAAPGAATSLDMEEAHVEPPGKFKLGFHARPSQLQLHMHVISQDLAGRRMRKPEHWVAFTTRFFLPLDDVIAQLRRDHGRLVLMSEEEGRRLHAERLRCHGCDQCFDHTSGRGKSLPSEVREHVLACEGVKRLPGL</sequence>
<dbReference type="Proteomes" id="UP000613740">
    <property type="component" value="Unassembled WGS sequence"/>
</dbReference>
<dbReference type="GO" id="GO:0003725">
    <property type="term" value="F:double-stranded RNA binding"/>
    <property type="evidence" value="ECO:0007669"/>
    <property type="project" value="TreeGrafter"/>
</dbReference>
<dbReference type="GO" id="GO:0033699">
    <property type="term" value="F:DNA 5'-adenosine monophosphate hydrolase activity"/>
    <property type="evidence" value="ECO:0007669"/>
    <property type="project" value="TreeGrafter"/>
</dbReference>
<name>A0A835WNQ4_9CHLO</name>
<evidence type="ECO:0000313" key="3">
    <source>
        <dbReference type="Proteomes" id="UP000613740"/>
    </source>
</evidence>